<feature type="transmembrane region" description="Helical" evidence="5">
    <location>
        <begin position="123"/>
        <end position="143"/>
    </location>
</feature>
<accession>A0ABX0SC57</accession>
<comment type="caution">
    <text evidence="7">The sequence shown here is derived from an EMBL/GenBank/DDBJ whole genome shotgun (WGS) entry which is preliminary data.</text>
</comment>
<keyword evidence="8" id="KW-1185">Reference proteome</keyword>
<evidence type="ECO:0000313" key="7">
    <source>
        <dbReference type="EMBL" id="NIH55914.1"/>
    </source>
</evidence>
<dbReference type="InterPro" id="IPR011701">
    <property type="entry name" value="MFS"/>
</dbReference>
<feature type="transmembrane region" description="Helical" evidence="5">
    <location>
        <begin position="376"/>
        <end position="398"/>
    </location>
</feature>
<feature type="transmembrane region" description="Helical" evidence="5">
    <location>
        <begin position="291"/>
        <end position="309"/>
    </location>
</feature>
<feature type="transmembrane region" description="Helical" evidence="5">
    <location>
        <begin position="149"/>
        <end position="168"/>
    </location>
</feature>
<reference evidence="7 8" key="1">
    <citation type="submission" date="2020-02" db="EMBL/GenBank/DDBJ databases">
        <title>Sequencing the genomes of 1000 actinobacteria strains.</title>
        <authorList>
            <person name="Klenk H.-P."/>
        </authorList>
    </citation>
    <scope>NUCLEOTIDE SEQUENCE [LARGE SCALE GENOMIC DNA]</scope>
    <source>
        <strain evidence="7 8">DSM 19609</strain>
    </source>
</reference>
<dbReference type="InterPro" id="IPR020846">
    <property type="entry name" value="MFS_dom"/>
</dbReference>
<protein>
    <submittedName>
        <fullName evidence="7">ACS family D-galactonate transporter-like MFS transporter</fullName>
    </submittedName>
</protein>
<dbReference type="Proteomes" id="UP000749311">
    <property type="component" value="Unassembled WGS sequence"/>
</dbReference>
<proteinExistence type="predicted"/>
<feature type="transmembrane region" description="Helical" evidence="5">
    <location>
        <begin position="92"/>
        <end position="111"/>
    </location>
</feature>
<feature type="transmembrane region" description="Helical" evidence="5">
    <location>
        <begin position="259"/>
        <end position="279"/>
    </location>
</feature>
<evidence type="ECO:0000259" key="6">
    <source>
        <dbReference type="PROSITE" id="PS50850"/>
    </source>
</evidence>
<dbReference type="InterPro" id="IPR050382">
    <property type="entry name" value="MFS_Na/Anion_cotransporter"/>
</dbReference>
<feature type="transmembrane region" description="Helical" evidence="5">
    <location>
        <begin position="64"/>
        <end position="86"/>
    </location>
</feature>
<dbReference type="CDD" id="cd17319">
    <property type="entry name" value="MFS_ExuT_GudP_like"/>
    <property type="match status" value="1"/>
</dbReference>
<dbReference type="Pfam" id="PF07690">
    <property type="entry name" value="MFS_1"/>
    <property type="match status" value="1"/>
</dbReference>
<dbReference type="PANTHER" id="PTHR11662">
    <property type="entry name" value="SOLUTE CARRIER FAMILY 17"/>
    <property type="match status" value="1"/>
</dbReference>
<evidence type="ECO:0000313" key="8">
    <source>
        <dbReference type="Proteomes" id="UP000749311"/>
    </source>
</evidence>
<feature type="transmembrane region" description="Helical" evidence="5">
    <location>
        <begin position="347"/>
        <end position="370"/>
    </location>
</feature>
<gene>
    <name evidence="7" type="ORF">FB473_000559</name>
</gene>
<evidence type="ECO:0000256" key="1">
    <source>
        <dbReference type="ARBA" id="ARBA00004651"/>
    </source>
</evidence>
<feature type="transmembrane region" description="Helical" evidence="5">
    <location>
        <begin position="215"/>
        <end position="235"/>
    </location>
</feature>
<evidence type="ECO:0000256" key="4">
    <source>
        <dbReference type="ARBA" id="ARBA00023136"/>
    </source>
</evidence>
<sequence>MATFTNYLDRATLAVVGPTLQDEFGMTDVQYGWLSSAFVWGIVAVILVFGALMQRFGERLIGGIGLVGFSLATLLSGTTAGFWPLLGCRLGLGVFEAPTFPMNATLVRRWFPRSERGKAVSTYQFGATAGTAFGIPIIGLIAHQWGWRAGFFAAGAFGLVIALLWFRFVHNSPGSTPRVNSAERALIDADREPEQARRRITREDLRYVLTDRRLLSLYVITGATSTAFFFFMTWLPKYMRDSMGIDVTGGLSSGMKGTIPYIFALAGIVFGGWLSDHLIKRGIPAKVARKWPISIGLIGTSVVFLMPLAHSQTAGLTVISVAYFSASMANCAWVLPAEVSRKEVSALANSTYGFFTNLFGALSPVVAGYLVSSSGYNAMLVYIGAWAVVGLAAILFLLDDVAPTPHGEDLADARA</sequence>
<comment type="subcellular location">
    <subcellularLocation>
        <location evidence="1">Cell membrane</location>
        <topology evidence="1">Multi-pass membrane protein</topology>
    </subcellularLocation>
</comment>
<feature type="transmembrane region" description="Helical" evidence="5">
    <location>
        <begin position="315"/>
        <end position="335"/>
    </location>
</feature>
<feature type="transmembrane region" description="Helical" evidence="5">
    <location>
        <begin position="31"/>
        <end position="52"/>
    </location>
</feature>
<evidence type="ECO:0000256" key="2">
    <source>
        <dbReference type="ARBA" id="ARBA00022692"/>
    </source>
</evidence>
<keyword evidence="3 5" id="KW-1133">Transmembrane helix</keyword>
<organism evidence="7 8">
    <name type="scientific">Brooklawnia cerclae</name>
    <dbReference type="NCBI Taxonomy" id="349934"/>
    <lineage>
        <taxon>Bacteria</taxon>
        <taxon>Bacillati</taxon>
        <taxon>Actinomycetota</taxon>
        <taxon>Actinomycetes</taxon>
        <taxon>Propionibacteriales</taxon>
        <taxon>Propionibacteriaceae</taxon>
        <taxon>Brooklawnia</taxon>
    </lineage>
</organism>
<feature type="domain" description="Major facilitator superfamily (MFS) profile" evidence="6">
    <location>
        <begin position="1"/>
        <end position="402"/>
    </location>
</feature>
<evidence type="ECO:0000256" key="3">
    <source>
        <dbReference type="ARBA" id="ARBA00022989"/>
    </source>
</evidence>
<dbReference type="EMBL" id="JAAMOZ010000001">
    <property type="protein sequence ID" value="NIH55914.1"/>
    <property type="molecule type" value="Genomic_DNA"/>
</dbReference>
<name>A0ABX0SC57_9ACTN</name>
<keyword evidence="2 5" id="KW-0812">Transmembrane</keyword>
<dbReference type="Gene3D" id="1.20.1250.20">
    <property type="entry name" value="MFS general substrate transporter like domains"/>
    <property type="match status" value="2"/>
</dbReference>
<evidence type="ECO:0000256" key="5">
    <source>
        <dbReference type="SAM" id="Phobius"/>
    </source>
</evidence>
<dbReference type="PROSITE" id="PS50850">
    <property type="entry name" value="MFS"/>
    <property type="match status" value="1"/>
</dbReference>
<dbReference type="RefSeq" id="WP_167164636.1">
    <property type="nucleotide sequence ID" value="NZ_BAAAOO010000002.1"/>
</dbReference>
<dbReference type="PANTHER" id="PTHR11662:SF399">
    <property type="entry name" value="FI19708P1-RELATED"/>
    <property type="match status" value="1"/>
</dbReference>
<keyword evidence="4 5" id="KW-0472">Membrane</keyword>
<dbReference type="SUPFAM" id="SSF103473">
    <property type="entry name" value="MFS general substrate transporter"/>
    <property type="match status" value="1"/>
</dbReference>
<dbReference type="InterPro" id="IPR036259">
    <property type="entry name" value="MFS_trans_sf"/>
</dbReference>